<proteinExistence type="predicted"/>
<dbReference type="OMA" id="FFYASCF"/>
<accession>A0A3Q2Y655</accession>
<feature type="compositionally biased region" description="Polar residues" evidence="1">
    <location>
        <begin position="36"/>
        <end position="45"/>
    </location>
</feature>
<keyword evidence="4" id="KW-1185">Reference proteome</keyword>
<sequence>MQAHTIVIVVIFCAVCLLLLLAFFYTFCFHCSIMLTSTDSHSGGRSSPDREDATFK</sequence>
<protein>
    <submittedName>
        <fullName evidence="3">Si:ch73-208h1.4</fullName>
    </submittedName>
</protein>
<keyword evidence="2" id="KW-0472">Membrane</keyword>
<dbReference type="AlphaFoldDB" id="A0A3Q2Y655"/>
<keyword evidence="2" id="KW-0812">Transmembrane</keyword>
<dbReference type="GeneTree" id="ENSGT00940000177027"/>
<evidence type="ECO:0000256" key="2">
    <source>
        <dbReference type="SAM" id="Phobius"/>
    </source>
</evidence>
<feature type="transmembrane region" description="Helical" evidence="2">
    <location>
        <begin position="6"/>
        <end position="27"/>
    </location>
</feature>
<dbReference type="Ensembl" id="ENSHCOT00000020386.1">
    <property type="protein sequence ID" value="ENSHCOP00000013149.1"/>
    <property type="gene ID" value="ENSHCOG00000016266.1"/>
</dbReference>
<organism evidence="3 4">
    <name type="scientific">Hippocampus comes</name>
    <name type="common">Tiger tail seahorse</name>
    <dbReference type="NCBI Taxonomy" id="109280"/>
    <lineage>
        <taxon>Eukaryota</taxon>
        <taxon>Metazoa</taxon>
        <taxon>Chordata</taxon>
        <taxon>Craniata</taxon>
        <taxon>Vertebrata</taxon>
        <taxon>Euteleostomi</taxon>
        <taxon>Actinopterygii</taxon>
        <taxon>Neopterygii</taxon>
        <taxon>Teleostei</taxon>
        <taxon>Neoteleostei</taxon>
        <taxon>Acanthomorphata</taxon>
        <taxon>Syngnathiaria</taxon>
        <taxon>Syngnathiformes</taxon>
        <taxon>Syngnathoidei</taxon>
        <taxon>Syngnathidae</taxon>
        <taxon>Hippocampus</taxon>
    </lineage>
</organism>
<feature type="compositionally biased region" description="Basic and acidic residues" evidence="1">
    <location>
        <begin position="47"/>
        <end position="56"/>
    </location>
</feature>
<reference evidence="3" key="1">
    <citation type="submission" date="2025-08" db="UniProtKB">
        <authorList>
            <consortium name="Ensembl"/>
        </authorList>
    </citation>
    <scope>IDENTIFICATION</scope>
</reference>
<evidence type="ECO:0000256" key="1">
    <source>
        <dbReference type="SAM" id="MobiDB-lite"/>
    </source>
</evidence>
<dbReference type="Proteomes" id="UP000264820">
    <property type="component" value="Unplaced"/>
</dbReference>
<name>A0A3Q2Y655_HIPCM</name>
<evidence type="ECO:0000313" key="4">
    <source>
        <dbReference type="Proteomes" id="UP000264820"/>
    </source>
</evidence>
<feature type="region of interest" description="Disordered" evidence="1">
    <location>
        <begin position="36"/>
        <end position="56"/>
    </location>
</feature>
<reference evidence="3" key="2">
    <citation type="submission" date="2025-09" db="UniProtKB">
        <authorList>
            <consortium name="Ensembl"/>
        </authorList>
    </citation>
    <scope>IDENTIFICATION</scope>
</reference>
<keyword evidence="2" id="KW-1133">Transmembrane helix</keyword>
<evidence type="ECO:0000313" key="3">
    <source>
        <dbReference type="Ensembl" id="ENSHCOP00000013149.1"/>
    </source>
</evidence>